<evidence type="ECO:0000256" key="2">
    <source>
        <dbReference type="SAM" id="Phobius"/>
    </source>
</evidence>
<dbReference type="PANTHER" id="PTHR35041:SF6">
    <property type="entry name" value="FORMYLMETHIONINE DEFORMYLASE-LIKE PROTEIN-RELATED"/>
    <property type="match status" value="1"/>
</dbReference>
<dbReference type="Proteomes" id="UP000557566">
    <property type="component" value="Unassembled WGS sequence"/>
</dbReference>
<dbReference type="AlphaFoldDB" id="A0A8H4LWK7"/>
<feature type="transmembrane region" description="Helical" evidence="2">
    <location>
        <begin position="135"/>
        <end position="154"/>
    </location>
</feature>
<reference evidence="3 4" key="1">
    <citation type="journal article" date="2020" name="Genome Biol. Evol.">
        <title>A new high-quality draft genome assembly of the Chinese cordyceps Ophiocordyceps sinensis.</title>
        <authorList>
            <person name="Shu R."/>
            <person name="Zhang J."/>
            <person name="Meng Q."/>
            <person name="Zhang H."/>
            <person name="Zhou G."/>
            <person name="Li M."/>
            <person name="Wu P."/>
            <person name="Zhao Y."/>
            <person name="Chen C."/>
            <person name="Qin Q."/>
        </authorList>
    </citation>
    <scope>NUCLEOTIDE SEQUENCE [LARGE SCALE GENOMIC DNA]</scope>
    <source>
        <strain evidence="3 4">IOZ07</strain>
    </source>
</reference>
<accession>A0A8H4LWK7</accession>
<sequence length="673" mass="72991">MVTADAAETTALNVEPPMAVESRRREAHDSLNSDSELQDGSHLELQDLAVDAQNRPASPGLGAQSLLLAKKESHGPPSDPPGHSPARWGIHWQHPVLLLCLFGGSLLLAIGHDYFYSTLDGQLESTFPQKWALRVGNGLALAHKTGLVAILALVNTQLIWATLRRKFMALQDIDGMFRLMGSPTALLNRHLWVQAKTLLVLAGIAWLMPLIAVVTPATLSVTSSVRSYGMQFPVPTVKFDTAKSWGTYGFNGIAITGASSEISRLLSAVASSVSYIPSTAPFPNSSYDLSFWAPSYKCVNLSEAVAEQSAHPPQGRENYYNYSRIQAYWDAEAKLQGKARIEDGNAYLALVPNSSLNAIFIRSGAYFWTAPGPSPYVALVCQLYNTSYDVSVQFENGIQSITPRSIRYLQLQKFVDTGLESVTKVDYDPAVMAAQTENTALTASWVTHLLFRDFLVGNLTLRGDGALGVSKTSLMRSALADCDEMGAAINGSVWTLIIGDSTPKPKTPTPYSNYQPGLCRNTTLARAIEDLSRNFTYSLMAASYNFSRFTDQVLVNVASPRNFYAYERLTLITAYLASLSVVLLWMGVGTMALWRNGIASSANFSALLCTTRNPDLDALARGHSLGADPLPDDIARVKLKFGRLHVGGGEPAVHAAFGLQGTVTTVNKGDKLL</sequence>
<dbReference type="OrthoDB" id="5322539at2759"/>
<evidence type="ECO:0000256" key="1">
    <source>
        <dbReference type="SAM" id="MobiDB-lite"/>
    </source>
</evidence>
<protein>
    <recommendedName>
        <fullName evidence="5">Formylmethionine deformylase-like protein</fullName>
    </recommendedName>
</protein>
<keyword evidence="4" id="KW-1185">Reference proteome</keyword>
<evidence type="ECO:0000313" key="4">
    <source>
        <dbReference type="Proteomes" id="UP000557566"/>
    </source>
</evidence>
<feature type="compositionally biased region" description="Basic and acidic residues" evidence="1">
    <location>
        <begin position="21"/>
        <end position="31"/>
    </location>
</feature>
<keyword evidence="2" id="KW-0472">Membrane</keyword>
<feature type="region of interest" description="Disordered" evidence="1">
    <location>
        <begin position="1"/>
        <end position="47"/>
    </location>
</feature>
<feature type="transmembrane region" description="Helical" evidence="2">
    <location>
        <begin position="198"/>
        <end position="221"/>
    </location>
</feature>
<evidence type="ECO:0000313" key="3">
    <source>
        <dbReference type="EMBL" id="KAF4506566.1"/>
    </source>
</evidence>
<gene>
    <name evidence="3" type="ORF">G6O67_006636</name>
</gene>
<proteinExistence type="predicted"/>
<dbReference type="PANTHER" id="PTHR35041">
    <property type="entry name" value="MEDIATOR OF RNA POLYMERASE II TRANSCRIPTION SUBUNIT 1"/>
    <property type="match status" value="1"/>
</dbReference>
<keyword evidence="2" id="KW-1133">Transmembrane helix</keyword>
<comment type="caution">
    <text evidence="3">The sequence shown here is derived from an EMBL/GenBank/DDBJ whole genome shotgun (WGS) entry which is preliminary data.</text>
</comment>
<evidence type="ECO:0008006" key="5">
    <source>
        <dbReference type="Google" id="ProtNLM"/>
    </source>
</evidence>
<feature type="transmembrane region" description="Helical" evidence="2">
    <location>
        <begin position="569"/>
        <end position="594"/>
    </location>
</feature>
<dbReference type="EMBL" id="JAAVMX010000007">
    <property type="protein sequence ID" value="KAF4506566.1"/>
    <property type="molecule type" value="Genomic_DNA"/>
</dbReference>
<feature type="transmembrane region" description="Helical" evidence="2">
    <location>
        <begin position="96"/>
        <end position="115"/>
    </location>
</feature>
<keyword evidence="2" id="KW-0812">Transmembrane</keyword>
<name>A0A8H4LWK7_9HYPO</name>
<organism evidence="3 4">
    <name type="scientific">Ophiocordyceps sinensis</name>
    <dbReference type="NCBI Taxonomy" id="72228"/>
    <lineage>
        <taxon>Eukaryota</taxon>
        <taxon>Fungi</taxon>
        <taxon>Dikarya</taxon>
        <taxon>Ascomycota</taxon>
        <taxon>Pezizomycotina</taxon>
        <taxon>Sordariomycetes</taxon>
        <taxon>Hypocreomycetidae</taxon>
        <taxon>Hypocreales</taxon>
        <taxon>Ophiocordycipitaceae</taxon>
        <taxon>Ophiocordyceps</taxon>
    </lineage>
</organism>